<keyword evidence="2" id="KW-1185">Reference proteome</keyword>
<evidence type="ECO:0000313" key="1">
    <source>
        <dbReference type="EMBL" id="GLB65605.1"/>
    </source>
</evidence>
<dbReference type="EMBL" id="BRVS01000001">
    <property type="protein sequence ID" value="GLB65605.1"/>
    <property type="molecule type" value="Genomic_DNA"/>
</dbReference>
<protein>
    <recommendedName>
        <fullName evidence="3">Trm112 family protein</fullName>
    </recommendedName>
</protein>
<comment type="caution">
    <text evidence="1">The sequence shown here is derived from an EMBL/GenBank/DDBJ whole genome shotgun (WGS) entry which is preliminary data.</text>
</comment>
<name>A0ABQ5MPH2_9MICC</name>
<accession>A0ABQ5MPH2</accession>
<dbReference type="Proteomes" id="UP001209654">
    <property type="component" value="Unassembled WGS sequence"/>
</dbReference>
<reference evidence="1 2" key="1">
    <citation type="journal article" date="2023" name="Int. J. Syst. Evol. Microbiol.">
        <title>Arthrobacter mangrovi sp. nov., an actinobacterium isolated from the rhizosphere of a mangrove.</title>
        <authorList>
            <person name="Hamada M."/>
            <person name="Saitou S."/>
            <person name="Enomoto N."/>
            <person name="Nanri K."/>
            <person name="Hidaka K."/>
            <person name="Miura T."/>
            <person name="Tamura T."/>
        </authorList>
    </citation>
    <scope>NUCLEOTIDE SEQUENCE [LARGE SCALE GENOMIC DNA]</scope>
    <source>
        <strain evidence="1 2">NBRC 112813</strain>
    </source>
</reference>
<sequence length="71" mass="7435">MANLSPELIAILRCPVTGSSLVQEGSELVTTGVGADGQKRRYPIDQGIPLLLPPDLLAAAREANPRTSHSA</sequence>
<dbReference type="SUPFAM" id="SSF158997">
    <property type="entry name" value="Trm112p-like"/>
    <property type="match status" value="1"/>
</dbReference>
<dbReference type="Gene3D" id="2.20.25.10">
    <property type="match status" value="1"/>
</dbReference>
<evidence type="ECO:0000313" key="2">
    <source>
        <dbReference type="Proteomes" id="UP001209654"/>
    </source>
</evidence>
<dbReference type="RefSeq" id="WP_264793796.1">
    <property type="nucleotide sequence ID" value="NZ_BRVS01000001.1"/>
</dbReference>
<evidence type="ECO:0008006" key="3">
    <source>
        <dbReference type="Google" id="ProtNLM"/>
    </source>
</evidence>
<proteinExistence type="predicted"/>
<gene>
    <name evidence="1" type="ORF">AHIS1636_00440</name>
</gene>
<organism evidence="1 2">
    <name type="scientific">Arthrobacter mangrovi</name>
    <dbReference type="NCBI Taxonomy" id="2966350"/>
    <lineage>
        <taxon>Bacteria</taxon>
        <taxon>Bacillati</taxon>
        <taxon>Actinomycetota</taxon>
        <taxon>Actinomycetes</taxon>
        <taxon>Micrococcales</taxon>
        <taxon>Micrococcaceae</taxon>
        <taxon>Arthrobacter</taxon>
    </lineage>
</organism>